<dbReference type="AlphaFoldDB" id="A0A7R9HQV5"/>
<dbReference type="EMBL" id="OB795165">
    <property type="protein sequence ID" value="CAD7431787.1"/>
    <property type="molecule type" value="Genomic_DNA"/>
</dbReference>
<evidence type="ECO:0000256" key="1">
    <source>
        <dbReference type="SAM" id="MobiDB-lite"/>
    </source>
</evidence>
<name>A0A7R9HQV5_9NEOP</name>
<sequence>MSHWAHLPCLLAVTVCLLFFSGAWLQFARVAFLVAPTTINITITIITTSNINARTTPQQHPSQRRHSVSAMCVSTTTITTTGASVPGCSHQRTHSLPLSEPAPGPSLDARRGSTGRVSKRANASLRSRYQTCAYPPMAVRYFI</sequence>
<proteinExistence type="predicted"/>
<gene>
    <name evidence="2" type="ORF">TMSB3V08_LOCUS8507</name>
</gene>
<feature type="region of interest" description="Disordered" evidence="1">
    <location>
        <begin position="83"/>
        <end position="121"/>
    </location>
</feature>
<evidence type="ECO:0000313" key="2">
    <source>
        <dbReference type="EMBL" id="CAD7431787.1"/>
    </source>
</evidence>
<accession>A0A7R9HQV5</accession>
<organism evidence="2">
    <name type="scientific">Timema monikensis</name>
    <dbReference type="NCBI Taxonomy" id="170555"/>
    <lineage>
        <taxon>Eukaryota</taxon>
        <taxon>Metazoa</taxon>
        <taxon>Ecdysozoa</taxon>
        <taxon>Arthropoda</taxon>
        <taxon>Hexapoda</taxon>
        <taxon>Insecta</taxon>
        <taxon>Pterygota</taxon>
        <taxon>Neoptera</taxon>
        <taxon>Polyneoptera</taxon>
        <taxon>Phasmatodea</taxon>
        <taxon>Timematodea</taxon>
        <taxon>Timematoidea</taxon>
        <taxon>Timematidae</taxon>
        <taxon>Timema</taxon>
    </lineage>
</organism>
<reference evidence="2" key="1">
    <citation type="submission" date="2020-11" db="EMBL/GenBank/DDBJ databases">
        <authorList>
            <person name="Tran Van P."/>
        </authorList>
    </citation>
    <scope>NUCLEOTIDE SEQUENCE</scope>
</reference>
<protein>
    <submittedName>
        <fullName evidence="2">Uncharacterized protein</fullName>
    </submittedName>
</protein>